<gene>
    <name evidence="1" type="ORF">I9080_002913</name>
</gene>
<dbReference type="AlphaFoldDB" id="A0A8H9R1G3"/>
<dbReference type="EMBL" id="DACTCB010000022">
    <property type="protein sequence ID" value="HAT4309069.1"/>
    <property type="molecule type" value="Genomic_DNA"/>
</dbReference>
<dbReference type="Proteomes" id="UP000859547">
    <property type="component" value="Unassembled WGS sequence"/>
</dbReference>
<protein>
    <submittedName>
        <fullName evidence="1">Uncharacterized protein</fullName>
    </submittedName>
</protein>
<reference evidence="1" key="1">
    <citation type="journal article" date="2018" name="Genome Biol.">
        <title>SKESA: strategic k-mer extension for scrupulous assemblies.</title>
        <authorList>
            <person name="Souvorov A."/>
            <person name="Agarwala R."/>
            <person name="Lipman D.J."/>
        </authorList>
    </citation>
    <scope>NUCLEOTIDE SEQUENCE</scope>
    <source>
        <strain evidence="1">C8</strain>
    </source>
</reference>
<reference evidence="1" key="2">
    <citation type="submission" date="2020-07" db="EMBL/GenBank/DDBJ databases">
        <authorList>
            <consortium name="NCBI Pathogen Detection Project"/>
        </authorList>
    </citation>
    <scope>NUCLEOTIDE SEQUENCE</scope>
    <source>
        <strain evidence="1">C8</strain>
    </source>
</reference>
<sequence length="82" mass="9689">MKYINTLKEDLTFIEAIQELENGNVIRSYISECAYYKNRDTGDIYKTKIYFSDKEIKPFKLIKLDEEVWNSGEVQGKWNVLG</sequence>
<accession>A0A8H9R1G3</accession>
<organism evidence="1">
    <name type="scientific">Clostridium perfringens</name>
    <dbReference type="NCBI Taxonomy" id="1502"/>
    <lineage>
        <taxon>Bacteria</taxon>
        <taxon>Bacillati</taxon>
        <taxon>Bacillota</taxon>
        <taxon>Clostridia</taxon>
        <taxon>Eubacteriales</taxon>
        <taxon>Clostridiaceae</taxon>
        <taxon>Clostridium</taxon>
    </lineage>
</organism>
<proteinExistence type="predicted"/>
<evidence type="ECO:0000313" key="1">
    <source>
        <dbReference type="EMBL" id="HAT4309069.1"/>
    </source>
</evidence>
<name>A0A8H9R1G3_CLOPF</name>
<comment type="caution">
    <text evidence="1">The sequence shown here is derived from an EMBL/GenBank/DDBJ whole genome shotgun (WGS) entry which is preliminary data.</text>
</comment>